<dbReference type="SUPFAM" id="SSF57783">
    <property type="entry name" value="Zinc beta-ribbon"/>
    <property type="match status" value="1"/>
</dbReference>
<gene>
    <name evidence="2" type="ORF">I7730_14050</name>
</gene>
<proteinExistence type="predicted"/>
<dbReference type="EMBL" id="DACRBY010000017">
    <property type="protein sequence ID" value="HAS8540908.1"/>
    <property type="molecule type" value="Genomic_DNA"/>
</dbReference>
<protein>
    <recommendedName>
        <fullName evidence="1">DNA topoisomerase type IA zn finger domain-containing protein</fullName>
    </recommendedName>
</protein>
<dbReference type="Proteomes" id="UP000863257">
    <property type="component" value="Unassembled WGS sequence"/>
</dbReference>
<accession>A0A8H9TFL2</accession>
<dbReference type="GO" id="GO:0003677">
    <property type="term" value="F:DNA binding"/>
    <property type="evidence" value="ECO:0007669"/>
    <property type="project" value="InterPro"/>
</dbReference>
<dbReference type="Gene3D" id="3.30.65.10">
    <property type="entry name" value="Bacterial Topoisomerase I, domain 1"/>
    <property type="match status" value="1"/>
</dbReference>
<dbReference type="InterPro" id="IPR013498">
    <property type="entry name" value="Topo_IA_Znf"/>
</dbReference>
<comment type="caution">
    <text evidence="2">The sequence shown here is derived from an EMBL/GenBank/DDBJ whole genome shotgun (WGS) entry which is preliminary data.</text>
</comment>
<evidence type="ECO:0000259" key="1">
    <source>
        <dbReference type="Pfam" id="PF01396"/>
    </source>
</evidence>
<reference evidence="2" key="1">
    <citation type="journal article" date="2018" name="Genome Biol.">
        <title>SKESA: strategic k-mer extension for scrupulous assemblies.</title>
        <authorList>
            <person name="Souvorov A."/>
            <person name="Agarwala R."/>
            <person name="Lipman D.J."/>
        </authorList>
    </citation>
    <scope>NUCLEOTIDE SEQUENCE</scope>
    <source>
        <strain evidence="2">BCW_3452</strain>
    </source>
</reference>
<feature type="domain" description="DNA topoisomerase type IA zn finger" evidence="1">
    <location>
        <begin position="60"/>
        <end position="98"/>
    </location>
</feature>
<organism evidence="2">
    <name type="scientific">Vibrio vulnificus</name>
    <dbReference type="NCBI Taxonomy" id="672"/>
    <lineage>
        <taxon>Bacteria</taxon>
        <taxon>Pseudomonadati</taxon>
        <taxon>Pseudomonadota</taxon>
        <taxon>Gammaproteobacteria</taxon>
        <taxon>Vibrionales</taxon>
        <taxon>Vibrionaceae</taxon>
        <taxon>Vibrio</taxon>
    </lineage>
</organism>
<dbReference type="Pfam" id="PF01396">
    <property type="entry name" value="Zn_ribbon_Top1"/>
    <property type="match status" value="1"/>
</dbReference>
<name>A0A8H9TFL2_VIBVL</name>
<dbReference type="AlphaFoldDB" id="A0A8H9TFL2"/>
<sequence length="98" mass="11381">MRVCFEVDEETALALQLARTKLGKNSKEISSLERKVGNVIRRDVRQITEKAGIKLTICPDGKCPKCKEGRLTKRKYKEREFYGCNKYPNCRFTKPIKQ</sequence>
<reference evidence="2" key="2">
    <citation type="submission" date="2019-01" db="EMBL/GenBank/DDBJ databases">
        <authorList>
            <consortium name="NCBI Pathogen Detection Project"/>
        </authorList>
    </citation>
    <scope>NUCLEOTIDE SEQUENCE</scope>
    <source>
        <strain evidence="2">BCW_3452</strain>
    </source>
</reference>
<dbReference type="GO" id="GO:0003916">
    <property type="term" value="F:DNA topoisomerase activity"/>
    <property type="evidence" value="ECO:0007669"/>
    <property type="project" value="InterPro"/>
</dbReference>
<dbReference type="GO" id="GO:0005694">
    <property type="term" value="C:chromosome"/>
    <property type="evidence" value="ECO:0007669"/>
    <property type="project" value="InterPro"/>
</dbReference>
<evidence type="ECO:0000313" key="2">
    <source>
        <dbReference type="EMBL" id="HAS8540908.1"/>
    </source>
</evidence>
<dbReference type="GO" id="GO:0006265">
    <property type="term" value="P:DNA topological change"/>
    <property type="evidence" value="ECO:0007669"/>
    <property type="project" value="InterPro"/>
</dbReference>